<gene>
    <name evidence="1" type="ORF">E2B99_03440</name>
</gene>
<keyword evidence="2" id="KW-1185">Reference proteome</keyword>
<sequence>MKFRDFLIQLSPEELEAYAIRAGTTPGYLMTHLLYGYKEPRKKLRKALAAESNGQVSEMDVLEHFGFASASETNQVVQATT</sequence>
<protein>
    <recommendedName>
        <fullName evidence="3">XRE family transcriptional regulator</fullName>
    </recommendedName>
</protein>
<reference evidence="1 2" key="1">
    <citation type="submission" date="2019-03" db="EMBL/GenBank/DDBJ databases">
        <title>Alkanindiges illinoisensis: a potential pathogenic isolated from ascites of a gastric cancer patient with abdominal metastasis.</title>
        <authorList>
            <person name="Hu X."/>
            <person name="Yang B."/>
            <person name="Yan X."/>
            <person name="Lin L."/>
            <person name="Zhao H."/>
            <person name="Zhou F."/>
            <person name="Su B."/>
            <person name="Chen J."/>
            <person name="Rui Y."/>
            <person name="Wang Q."/>
            <person name="Zheng L."/>
        </authorList>
    </citation>
    <scope>NUCLEOTIDE SEQUENCE [LARGE SCALE GENOMIC DNA]</scope>
    <source>
        <strain evidence="1 2">NFYY 23406</strain>
    </source>
</reference>
<dbReference type="Proteomes" id="UP000297834">
    <property type="component" value="Unassembled WGS sequence"/>
</dbReference>
<evidence type="ECO:0000313" key="2">
    <source>
        <dbReference type="Proteomes" id="UP000297834"/>
    </source>
</evidence>
<dbReference type="AlphaFoldDB" id="A0A4Y7XES5"/>
<organism evidence="1 2">
    <name type="scientific">Alkanindiges illinoisensis</name>
    <dbReference type="NCBI Taxonomy" id="197183"/>
    <lineage>
        <taxon>Bacteria</taxon>
        <taxon>Pseudomonadati</taxon>
        <taxon>Pseudomonadota</taxon>
        <taxon>Gammaproteobacteria</taxon>
        <taxon>Moraxellales</taxon>
        <taxon>Moraxellaceae</taxon>
        <taxon>Alkanindiges</taxon>
    </lineage>
</organism>
<proteinExistence type="predicted"/>
<evidence type="ECO:0008006" key="3">
    <source>
        <dbReference type="Google" id="ProtNLM"/>
    </source>
</evidence>
<dbReference type="EMBL" id="SNTY01000012">
    <property type="protein sequence ID" value="TEU30106.1"/>
    <property type="molecule type" value="Genomic_DNA"/>
</dbReference>
<dbReference type="RefSeq" id="WP_134243586.1">
    <property type="nucleotide sequence ID" value="NZ_SNTY01000012.1"/>
</dbReference>
<comment type="caution">
    <text evidence="1">The sequence shown here is derived from an EMBL/GenBank/DDBJ whole genome shotgun (WGS) entry which is preliminary data.</text>
</comment>
<accession>A0A4Y7XES5</accession>
<evidence type="ECO:0000313" key="1">
    <source>
        <dbReference type="EMBL" id="TEU30106.1"/>
    </source>
</evidence>
<dbReference type="OrthoDB" id="6694811at2"/>
<name>A0A4Y7XES5_9GAMM</name>